<dbReference type="PANTHER" id="PTHR43833">
    <property type="entry name" value="POTASSIUM CHANNEL PROTEIN 2-RELATED-RELATED"/>
    <property type="match status" value="1"/>
</dbReference>
<dbReference type="GO" id="GO:0008324">
    <property type="term" value="F:monoatomic cation transmembrane transporter activity"/>
    <property type="evidence" value="ECO:0007669"/>
    <property type="project" value="InterPro"/>
</dbReference>
<gene>
    <name evidence="3" type="ORF">CH333_01605</name>
</gene>
<sequence length="229" mass="24461">MRQFAVIGLGRFGITVARALSKKGFQVIVIDSDEEKVRIASEFTTVAVQLDATDANSLQKVGLKDMDVAIVAVGEDISASILVTMICKDMGIPMVISKATDPLQGKILAKIGADRVVFPERDMGERLAESLASPGIFDFISVSKDYSIIEIAAPKAFCGKNLGEVNLRAKYGVTVIAIKHKIPGIDEAGEPTFSEEIGIAPTSKDEIAKGDTLVVLGKVKDVERLKGII</sequence>
<dbReference type="PANTHER" id="PTHR43833:SF7">
    <property type="entry name" value="KTR SYSTEM POTASSIUM UPTAKE PROTEIN C"/>
    <property type="match status" value="1"/>
</dbReference>
<dbReference type="GO" id="GO:0006813">
    <property type="term" value="P:potassium ion transport"/>
    <property type="evidence" value="ECO:0007669"/>
    <property type="project" value="InterPro"/>
</dbReference>
<feature type="domain" description="RCK C-terminal" evidence="2">
    <location>
        <begin position="134"/>
        <end position="229"/>
    </location>
</feature>
<dbReference type="Pfam" id="PF02254">
    <property type="entry name" value="TrkA_N"/>
    <property type="match status" value="1"/>
</dbReference>
<dbReference type="Gene3D" id="3.30.70.1450">
    <property type="entry name" value="Regulator of K+ conductance, C-terminal domain"/>
    <property type="match status" value="1"/>
</dbReference>
<evidence type="ECO:0000313" key="3">
    <source>
        <dbReference type="EMBL" id="OYD17216.1"/>
    </source>
</evidence>
<name>A0A235BYD9_UNCW3</name>
<dbReference type="InterPro" id="IPR050721">
    <property type="entry name" value="Trk_Ktr_HKT_K-transport"/>
</dbReference>
<dbReference type="Pfam" id="PF02080">
    <property type="entry name" value="TrkA_C"/>
    <property type="match status" value="1"/>
</dbReference>
<accession>A0A235BYD9</accession>
<dbReference type="InterPro" id="IPR036291">
    <property type="entry name" value="NAD(P)-bd_dom_sf"/>
</dbReference>
<dbReference type="SUPFAM" id="SSF116726">
    <property type="entry name" value="TrkA C-terminal domain-like"/>
    <property type="match status" value="1"/>
</dbReference>
<comment type="caution">
    <text evidence="3">The sequence shown here is derived from an EMBL/GenBank/DDBJ whole genome shotgun (WGS) entry which is preliminary data.</text>
</comment>
<dbReference type="InterPro" id="IPR006037">
    <property type="entry name" value="RCK_C"/>
</dbReference>
<evidence type="ECO:0000259" key="2">
    <source>
        <dbReference type="PROSITE" id="PS51202"/>
    </source>
</evidence>
<feature type="domain" description="RCK N-terminal" evidence="1">
    <location>
        <begin position="1"/>
        <end position="117"/>
    </location>
</feature>
<dbReference type="InterPro" id="IPR003148">
    <property type="entry name" value="RCK_N"/>
</dbReference>
<evidence type="ECO:0000259" key="1">
    <source>
        <dbReference type="PROSITE" id="PS51201"/>
    </source>
</evidence>
<dbReference type="SUPFAM" id="SSF51735">
    <property type="entry name" value="NAD(P)-binding Rossmann-fold domains"/>
    <property type="match status" value="1"/>
</dbReference>
<dbReference type="PROSITE" id="PS51202">
    <property type="entry name" value="RCK_C"/>
    <property type="match status" value="1"/>
</dbReference>
<protein>
    <recommendedName>
        <fullName evidence="5">Potassium uptake system protein</fullName>
    </recommendedName>
</protein>
<proteinExistence type="predicted"/>
<evidence type="ECO:0008006" key="5">
    <source>
        <dbReference type="Google" id="ProtNLM"/>
    </source>
</evidence>
<organism evidence="3 4">
    <name type="scientific">candidate division WOR-3 bacterium JGI_Cruoil_03_44_89</name>
    <dbReference type="NCBI Taxonomy" id="1973748"/>
    <lineage>
        <taxon>Bacteria</taxon>
        <taxon>Bacteria division WOR-3</taxon>
    </lineage>
</organism>
<dbReference type="Gene3D" id="3.40.50.720">
    <property type="entry name" value="NAD(P)-binding Rossmann-like Domain"/>
    <property type="match status" value="1"/>
</dbReference>
<dbReference type="AlphaFoldDB" id="A0A235BYD9"/>
<dbReference type="EMBL" id="NOZQ01000028">
    <property type="protein sequence ID" value="OYD17216.1"/>
    <property type="molecule type" value="Genomic_DNA"/>
</dbReference>
<evidence type="ECO:0000313" key="4">
    <source>
        <dbReference type="Proteomes" id="UP000215215"/>
    </source>
</evidence>
<dbReference type="Proteomes" id="UP000215215">
    <property type="component" value="Unassembled WGS sequence"/>
</dbReference>
<dbReference type="InterPro" id="IPR036721">
    <property type="entry name" value="RCK_C_sf"/>
</dbReference>
<reference evidence="3 4" key="1">
    <citation type="submission" date="2017-07" db="EMBL/GenBank/DDBJ databases">
        <title>Recovery of genomes from metagenomes via a dereplication, aggregation, and scoring strategy.</title>
        <authorList>
            <person name="Sieber C.M."/>
            <person name="Probst A.J."/>
            <person name="Sharrar A."/>
            <person name="Thomas B.C."/>
            <person name="Hess M."/>
            <person name="Tringe S.G."/>
            <person name="Banfield J.F."/>
        </authorList>
    </citation>
    <scope>NUCLEOTIDE SEQUENCE [LARGE SCALE GENOMIC DNA]</scope>
    <source>
        <strain evidence="3">JGI_Cruoil_03_44_89</strain>
    </source>
</reference>
<dbReference type="PROSITE" id="PS51201">
    <property type="entry name" value="RCK_N"/>
    <property type="match status" value="1"/>
</dbReference>